<dbReference type="InterPro" id="IPR006073">
    <property type="entry name" value="GTP-bd"/>
</dbReference>
<dbReference type="SUPFAM" id="SSF52540">
    <property type="entry name" value="P-loop containing nucleoside triphosphate hydrolases"/>
    <property type="match status" value="1"/>
</dbReference>
<dbReference type="Pfam" id="PF01926">
    <property type="entry name" value="MMR_HSR1"/>
    <property type="match status" value="1"/>
</dbReference>
<dbReference type="Gene3D" id="3.40.50.300">
    <property type="entry name" value="P-loop containing nucleotide triphosphate hydrolases"/>
    <property type="match status" value="1"/>
</dbReference>
<dbReference type="InterPro" id="IPR027417">
    <property type="entry name" value="P-loop_NTPase"/>
</dbReference>
<dbReference type="CDD" id="cd00882">
    <property type="entry name" value="Ras_like_GTPase"/>
    <property type="match status" value="1"/>
</dbReference>
<accession>A0A806FX45</accession>
<dbReference type="KEGG" id="bnm:BALAC2494_00532"/>
<protein>
    <submittedName>
        <fullName evidence="2">GTPase-like protein</fullName>
    </submittedName>
</protein>
<dbReference type="GeneID" id="29696459"/>
<evidence type="ECO:0000259" key="1">
    <source>
        <dbReference type="Pfam" id="PF01926"/>
    </source>
</evidence>
<sequence length="427" mass="45314">MKVLCAHGVAFVRAYDGVMAYDNGNVIDVRANTTLSTENAIKGNVLVLGNSGVGKSTLINAVIGDTVAKTSFGTRGTTSELAVYESPTVPFRVIDSIGFEPSPIKSLRAVHAVRKWSKASAKEGHEHNKIDVIWFCVDGTAAKLFPETIRNLSTAVSMWRSVPIITVITKSYSKPDRELNVQMVRQAFAGQRMERNLRAIIPVVAQTYVIDETAFAGPEGISDLIDETMKAMPEGMRGGSHDLMAFKLTRKRVLAQGLIGACVAAGATVGAVPIPIADSLVLSPLELGELHGLARLYGIDKDEGSKQFLDSIVQVGTASVVAHSAISAVKSIPGVNIAASVLNAIVAASIIAALGEGAVIAFEQVYSGKRSVNDVTWVQNLMQEQFGEGFLGKVSGVAQASAKAGDAKDMREMIVELVKAAFMNRGE</sequence>
<gene>
    <name evidence="2" type="ORF">BALAC2494_00532</name>
</gene>
<dbReference type="Proteomes" id="UP000008394">
    <property type="component" value="Chromosome"/>
</dbReference>
<organism evidence="2 3">
    <name type="scientific">Bifidobacterium animalis subsp. lactis CNCM I-2494</name>
    <dbReference type="NCBI Taxonomy" id="1042403"/>
    <lineage>
        <taxon>Bacteria</taxon>
        <taxon>Bacillati</taxon>
        <taxon>Actinomycetota</taxon>
        <taxon>Actinomycetes</taxon>
        <taxon>Bifidobacteriales</taxon>
        <taxon>Bifidobacteriaceae</taxon>
        <taxon>Bifidobacterium</taxon>
    </lineage>
</organism>
<dbReference type="AlphaFoldDB" id="A0A806FX45"/>
<proteinExistence type="predicted"/>
<feature type="domain" description="G" evidence="1">
    <location>
        <begin position="45"/>
        <end position="170"/>
    </location>
</feature>
<name>A0A806FX45_BIFAN</name>
<dbReference type="GO" id="GO:0005525">
    <property type="term" value="F:GTP binding"/>
    <property type="evidence" value="ECO:0007669"/>
    <property type="project" value="InterPro"/>
</dbReference>
<dbReference type="EMBL" id="CP002915">
    <property type="protein sequence ID" value="AEK30060.1"/>
    <property type="molecule type" value="Genomic_DNA"/>
</dbReference>
<reference evidence="2 3" key="1">
    <citation type="journal article" date="2011" name="J. Bacteriol.">
        <title>Genome Sequence of the Probiotic Strain Bifidobacterium animalis subsp. lactis CNCM I-2494.</title>
        <authorList>
            <person name="Chervaux C."/>
            <person name="Grimaldi C."/>
            <person name="Bolotin A."/>
            <person name="Quinquis B."/>
            <person name="Legrain-Raspaud S."/>
            <person name="van Hylckama Vlieg J.E."/>
            <person name="Denariaz G."/>
            <person name="Smokvina T."/>
        </authorList>
    </citation>
    <scope>NUCLEOTIDE SEQUENCE [LARGE SCALE GENOMIC DNA]</scope>
    <source>
        <strain evidence="2 3">CNCM I-2494</strain>
    </source>
</reference>
<evidence type="ECO:0000313" key="3">
    <source>
        <dbReference type="Proteomes" id="UP000008394"/>
    </source>
</evidence>
<dbReference type="RefSeq" id="WP_004218852.1">
    <property type="nucleotide sequence ID" value="NC_017215.1"/>
</dbReference>
<evidence type="ECO:0000313" key="2">
    <source>
        <dbReference type="EMBL" id="AEK30060.1"/>
    </source>
</evidence>